<dbReference type="PIRSF" id="PIRSF000390">
    <property type="entry name" value="PLP_StrS"/>
    <property type="match status" value="1"/>
</dbReference>
<sequence>MLAFFGGKPEVTVTQPHSNWPIVLPEVIRAVQKYLEDGSPLSISDKTGVVNDLETSFEEYYGLPYALLTNSGSNALFSAFMAIGIGPGDEVIAPTYAFHACITSVINRGAVPVLCDTEPDSMNIDAASIEQLITPRTRAIVVVHNWGHPVDLERIRLVADRHGLYLIEDCSHAHGSEYNHQKVGTFGDISCFSLQANKLVCAGEGGVLLTPHRELYERACLLGHYRGRSHTTIKSKFYKQFAETGYGLKNRIHPLAAVIAREYFLALDDEVGRRVEMFHSLNEILRTLPGINPPLIKEYVTRHSYYGYKPEYNPDELEGLSMELFIDALKSEGVEIHKPTFKMIHQLELYRTRNNRLYPNTPENWRVYGDGDFPNSEKLITKLLTLSIPTGPESKSIMEQYMNAFYKVVENYRKLLDYSTVALK</sequence>
<dbReference type="SUPFAM" id="SSF53383">
    <property type="entry name" value="PLP-dependent transferases"/>
    <property type="match status" value="1"/>
</dbReference>
<comment type="similarity">
    <text evidence="3">Belongs to the DegT/DnrJ/EryC1 family.</text>
</comment>
<protein>
    <submittedName>
        <fullName evidence="4">DegT/DnrJ/EryC1/StrS family aminotransferase</fullName>
    </submittedName>
</protein>
<reference evidence="4 5" key="1">
    <citation type="submission" date="2019-05" db="EMBL/GenBank/DDBJ databases">
        <title>We sequenced the genome of Paenibacillus hemerocallicola KCTC 33185 for further insight into its adaptation and study the phylogeny of Paenibacillus.</title>
        <authorList>
            <person name="Narsing Rao M.P."/>
        </authorList>
    </citation>
    <scope>NUCLEOTIDE SEQUENCE [LARGE SCALE GENOMIC DNA]</scope>
    <source>
        <strain evidence="4 5">KCTC 33185</strain>
    </source>
</reference>
<dbReference type="Pfam" id="PF01041">
    <property type="entry name" value="DegT_DnrJ_EryC1"/>
    <property type="match status" value="1"/>
</dbReference>
<gene>
    <name evidence="4" type="ORF">FE784_20565</name>
</gene>
<dbReference type="PANTHER" id="PTHR30244">
    <property type="entry name" value="TRANSAMINASE"/>
    <property type="match status" value="1"/>
</dbReference>
<dbReference type="InterPro" id="IPR015422">
    <property type="entry name" value="PyrdxlP-dep_Trfase_small"/>
</dbReference>
<dbReference type="CDD" id="cd00616">
    <property type="entry name" value="AHBA_syn"/>
    <property type="match status" value="1"/>
</dbReference>
<accession>A0A5C4T5K3</accession>
<dbReference type="OrthoDB" id="9810913at2"/>
<evidence type="ECO:0000313" key="5">
    <source>
        <dbReference type="Proteomes" id="UP000307943"/>
    </source>
</evidence>
<dbReference type="GO" id="GO:0030170">
    <property type="term" value="F:pyridoxal phosphate binding"/>
    <property type="evidence" value="ECO:0007669"/>
    <property type="project" value="TreeGrafter"/>
</dbReference>
<dbReference type="Proteomes" id="UP000307943">
    <property type="component" value="Unassembled WGS sequence"/>
</dbReference>
<keyword evidence="2 3" id="KW-0663">Pyridoxal phosphate</keyword>
<feature type="active site" description="Proton acceptor" evidence="1">
    <location>
        <position position="198"/>
    </location>
</feature>
<dbReference type="PANTHER" id="PTHR30244:SF34">
    <property type="entry name" value="DTDP-4-AMINO-4,6-DIDEOXYGALACTOSE TRANSAMINASE"/>
    <property type="match status" value="1"/>
</dbReference>
<evidence type="ECO:0000313" key="4">
    <source>
        <dbReference type="EMBL" id="TNJ64364.1"/>
    </source>
</evidence>
<dbReference type="AlphaFoldDB" id="A0A5C4T5K3"/>
<feature type="modified residue" description="N6-(pyridoxal phosphate)lysine" evidence="2">
    <location>
        <position position="198"/>
    </location>
</feature>
<dbReference type="GO" id="GO:0008483">
    <property type="term" value="F:transaminase activity"/>
    <property type="evidence" value="ECO:0007669"/>
    <property type="project" value="UniProtKB-KW"/>
</dbReference>
<dbReference type="GO" id="GO:0000271">
    <property type="term" value="P:polysaccharide biosynthetic process"/>
    <property type="evidence" value="ECO:0007669"/>
    <property type="project" value="TreeGrafter"/>
</dbReference>
<evidence type="ECO:0000256" key="3">
    <source>
        <dbReference type="RuleBase" id="RU004508"/>
    </source>
</evidence>
<dbReference type="Gene3D" id="3.40.640.10">
    <property type="entry name" value="Type I PLP-dependent aspartate aminotransferase-like (Major domain)"/>
    <property type="match status" value="1"/>
</dbReference>
<dbReference type="EMBL" id="VDCQ01000030">
    <property type="protein sequence ID" value="TNJ64364.1"/>
    <property type="molecule type" value="Genomic_DNA"/>
</dbReference>
<dbReference type="RefSeq" id="WP_139604110.1">
    <property type="nucleotide sequence ID" value="NZ_VDCQ01000030.1"/>
</dbReference>
<dbReference type="InterPro" id="IPR015421">
    <property type="entry name" value="PyrdxlP-dep_Trfase_major"/>
</dbReference>
<keyword evidence="4" id="KW-0808">Transferase</keyword>
<evidence type="ECO:0000256" key="1">
    <source>
        <dbReference type="PIRSR" id="PIRSR000390-1"/>
    </source>
</evidence>
<keyword evidence="4" id="KW-0032">Aminotransferase</keyword>
<name>A0A5C4T5K3_9BACL</name>
<evidence type="ECO:0000256" key="2">
    <source>
        <dbReference type="PIRSR" id="PIRSR000390-2"/>
    </source>
</evidence>
<proteinExistence type="inferred from homology"/>
<dbReference type="InterPro" id="IPR015424">
    <property type="entry name" value="PyrdxlP-dep_Trfase"/>
</dbReference>
<organism evidence="4 5">
    <name type="scientific">Paenibacillus hemerocallicola</name>
    <dbReference type="NCBI Taxonomy" id="1172614"/>
    <lineage>
        <taxon>Bacteria</taxon>
        <taxon>Bacillati</taxon>
        <taxon>Bacillota</taxon>
        <taxon>Bacilli</taxon>
        <taxon>Bacillales</taxon>
        <taxon>Paenibacillaceae</taxon>
        <taxon>Paenibacillus</taxon>
    </lineage>
</organism>
<dbReference type="Gene3D" id="3.90.1150.10">
    <property type="entry name" value="Aspartate Aminotransferase, domain 1"/>
    <property type="match status" value="1"/>
</dbReference>
<dbReference type="InterPro" id="IPR000653">
    <property type="entry name" value="DegT/StrS_aminotransferase"/>
</dbReference>
<keyword evidence="5" id="KW-1185">Reference proteome</keyword>
<comment type="caution">
    <text evidence="4">The sequence shown here is derived from an EMBL/GenBank/DDBJ whole genome shotgun (WGS) entry which is preliminary data.</text>
</comment>